<name>A0A6N6MD97_9FLAO</name>
<evidence type="ECO:0008006" key="4">
    <source>
        <dbReference type="Google" id="ProtNLM"/>
    </source>
</evidence>
<protein>
    <recommendedName>
        <fullName evidence="4">WG repeat-containing protein</fullName>
    </recommendedName>
</protein>
<keyword evidence="3" id="KW-1185">Reference proteome</keyword>
<dbReference type="EMBL" id="WACR01000002">
    <property type="protein sequence ID" value="KAB1065559.1"/>
    <property type="molecule type" value="Genomic_DNA"/>
</dbReference>
<organism evidence="2 3">
    <name type="scientific">Salibacter halophilus</name>
    <dbReference type="NCBI Taxonomy" id="1803916"/>
    <lineage>
        <taxon>Bacteria</taxon>
        <taxon>Pseudomonadati</taxon>
        <taxon>Bacteroidota</taxon>
        <taxon>Flavobacteriia</taxon>
        <taxon>Flavobacteriales</taxon>
        <taxon>Salibacteraceae</taxon>
        <taxon>Salibacter</taxon>
    </lineage>
</organism>
<evidence type="ECO:0000313" key="3">
    <source>
        <dbReference type="Proteomes" id="UP000435357"/>
    </source>
</evidence>
<feature type="signal peptide" evidence="1">
    <location>
        <begin position="1"/>
        <end position="21"/>
    </location>
</feature>
<dbReference type="AlphaFoldDB" id="A0A6N6MD97"/>
<comment type="caution">
    <text evidence="2">The sequence shown here is derived from an EMBL/GenBank/DDBJ whole genome shotgun (WGS) entry which is preliminary data.</text>
</comment>
<dbReference type="RefSeq" id="WP_151166383.1">
    <property type="nucleotide sequence ID" value="NZ_WACR01000002.1"/>
</dbReference>
<dbReference type="Proteomes" id="UP000435357">
    <property type="component" value="Unassembled WGS sequence"/>
</dbReference>
<feature type="chain" id="PRO_5027076572" description="WG repeat-containing protein" evidence="1">
    <location>
        <begin position="22"/>
        <end position="556"/>
    </location>
</feature>
<evidence type="ECO:0000256" key="1">
    <source>
        <dbReference type="SAM" id="SignalP"/>
    </source>
</evidence>
<gene>
    <name evidence="2" type="ORF">F3059_02595</name>
</gene>
<dbReference type="OrthoDB" id="1423389at2"/>
<reference evidence="2 3" key="1">
    <citation type="submission" date="2019-09" db="EMBL/GenBank/DDBJ databases">
        <title>Genomes of Cryomorphaceae.</title>
        <authorList>
            <person name="Bowman J.P."/>
        </authorList>
    </citation>
    <scope>NUCLEOTIDE SEQUENCE [LARGE SCALE GENOMIC DNA]</scope>
    <source>
        <strain evidence="2 3">KCTC 52047</strain>
    </source>
</reference>
<sequence length="556" mass="65282">MRNKTILSVIVLSLLSLVLKSQDVSYYDEETNTMIDITPDLPQEKLTEYLKVNELEEIEFNPNKSSQYNFRVQNKSGDWLLFNFSTQDFFAKKKYSFEFPQKELEKIGLTTVLFKGDKYLYSLAREEVIDYVSFEEMSLHGVKDTNYVFDNSTQTTVEQMNTEYLAALKRKQDWALYYLNSDPYEKSAYQLTPFNFNNKDDLPYSSVEHYIKKQDYYMDVGFSNPVTTLDKLLTSEEYINIEYNTSSSKSSYPFRLKTKKDDWVLCSNEGIIDNLKGYSFEFPKLQCGDFTIVNHKRKKYLYSLSPEGGGLIEKIEFDRLKPHYRFDHVYYEDPDGKLIQDTIKNCEFILLEKDKRWALAYFSNKENELYQLSGFNFSNKSSSDRTLNSLIRNYYTEGIDEEFMGFISNFLIENPSIDIALPFGYHDYTDSEFHPVLQVRHNETKRWSISIQGAFRSETEFPIAADSIISHEFGESKVLEVWCGSQVGYYIYKDSDFKKLQPCEFDDFEYLSLDYTDGCALRKNGKWGLYKADASEKIIDSEAETIEELIDLWLDR</sequence>
<accession>A0A6N6MD97</accession>
<evidence type="ECO:0000313" key="2">
    <source>
        <dbReference type="EMBL" id="KAB1065559.1"/>
    </source>
</evidence>
<proteinExistence type="predicted"/>
<keyword evidence="1" id="KW-0732">Signal</keyword>